<protein>
    <submittedName>
        <fullName evidence="14">Uncharacterized protein</fullName>
    </submittedName>
</protein>
<dbReference type="PANTHER" id="PTHR11690:SF300">
    <property type="entry name" value="PICKPOCKET PROTEIN 19"/>
    <property type="match status" value="1"/>
</dbReference>
<keyword evidence="8 12" id="KW-0406">Ion transport</keyword>
<keyword evidence="7" id="KW-0915">Sodium</keyword>
<keyword evidence="15" id="KW-1185">Reference proteome</keyword>
<evidence type="ECO:0000256" key="13">
    <source>
        <dbReference type="SAM" id="Phobius"/>
    </source>
</evidence>
<keyword evidence="6 13" id="KW-1133">Transmembrane helix</keyword>
<dbReference type="InterPro" id="IPR001873">
    <property type="entry name" value="ENaC"/>
</dbReference>
<dbReference type="Proteomes" id="UP001642540">
    <property type="component" value="Unassembled WGS sequence"/>
</dbReference>
<evidence type="ECO:0000256" key="6">
    <source>
        <dbReference type="ARBA" id="ARBA00022989"/>
    </source>
</evidence>
<proteinExistence type="inferred from homology"/>
<evidence type="ECO:0000256" key="7">
    <source>
        <dbReference type="ARBA" id="ARBA00023053"/>
    </source>
</evidence>
<organism evidence="14 15">
    <name type="scientific">Orchesella dallaii</name>
    <dbReference type="NCBI Taxonomy" id="48710"/>
    <lineage>
        <taxon>Eukaryota</taxon>
        <taxon>Metazoa</taxon>
        <taxon>Ecdysozoa</taxon>
        <taxon>Arthropoda</taxon>
        <taxon>Hexapoda</taxon>
        <taxon>Collembola</taxon>
        <taxon>Entomobryomorpha</taxon>
        <taxon>Entomobryoidea</taxon>
        <taxon>Orchesellidae</taxon>
        <taxon>Orchesellinae</taxon>
        <taxon>Orchesella</taxon>
    </lineage>
</organism>
<evidence type="ECO:0000313" key="15">
    <source>
        <dbReference type="Proteomes" id="UP001642540"/>
    </source>
</evidence>
<evidence type="ECO:0000256" key="9">
    <source>
        <dbReference type="ARBA" id="ARBA00023136"/>
    </source>
</evidence>
<comment type="similarity">
    <text evidence="2 12">Belongs to the amiloride-sensitive sodium channel (TC 1.A.6) family.</text>
</comment>
<dbReference type="PANTHER" id="PTHR11690">
    <property type="entry name" value="AMILORIDE-SENSITIVE SODIUM CHANNEL-RELATED"/>
    <property type="match status" value="1"/>
</dbReference>
<keyword evidence="3 12" id="KW-0813">Transport</keyword>
<evidence type="ECO:0000256" key="5">
    <source>
        <dbReference type="ARBA" id="ARBA00022692"/>
    </source>
</evidence>
<evidence type="ECO:0000256" key="12">
    <source>
        <dbReference type="RuleBase" id="RU000679"/>
    </source>
</evidence>
<evidence type="ECO:0000256" key="2">
    <source>
        <dbReference type="ARBA" id="ARBA00007193"/>
    </source>
</evidence>
<comment type="subcellular location">
    <subcellularLocation>
        <location evidence="1">Membrane</location>
        <topology evidence="1">Multi-pass membrane protein</topology>
    </subcellularLocation>
</comment>
<gene>
    <name evidence="14" type="ORF">ODALV1_LOCUS22534</name>
</gene>
<keyword evidence="4 12" id="KW-0894">Sodium channel</keyword>
<evidence type="ECO:0000256" key="4">
    <source>
        <dbReference type="ARBA" id="ARBA00022461"/>
    </source>
</evidence>
<keyword evidence="9 13" id="KW-0472">Membrane</keyword>
<evidence type="ECO:0000313" key="14">
    <source>
        <dbReference type="EMBL" id="CAL8128769.1"/>
    </source>
</evidence>
<feature type="transmembrane region" description="Helical" evidence="13">
    <location>
        <begin position="65"/>
        <end position="86"/>
    </location>
</feature>
<evidence type="ECO:0000256" key="8">
    <source>
        <dbReference type="ARBA" id="ARBA00023065"/>
    </source>
</evidence>
<reference evidence="14 15" key="1">
    <citation type="submission" date="2024-08" db="EMBL/GenBank/DDBJ databases">
        <authorList>
            <person name="Cucini C."/>
            <person name="Frati F."/>
        </authorList>
    </citation>
    <scope>NUCLEOTIDE SEQUENCE [LARGE SCALE GENOMIC DNA]</scope>
</reference>
<sequence>MTVNIVEDNQRERSIGGEEKGSCCSWKLCWWNPPQEAVVTEFFNETSLHGLQYVGQPKRHILERIFWLISFVIGVIAAGFLVHAMIQRYEKTPVIVSFQSTEQPINTIPFPAITICNMNQLTATTTSIRSNEGKENVSMFDNPILGSNMQWNNSVTEEWSNWKYDEGFVFSRLDIDSDKPYQDFPVKQQGPGKPYGLSILIDPLIDDFYCPMSDAEGMVFTLHKPIEIPNIREFPSVLDTNKEIYIKIDPEITFADSDIEDLSSEKRQCYFGKEKKLKLYHPYTSETL</sequence>
<keyword evidence="11 12" id="KW-0407">Ion channel</keyword>
<comment type="caution">
    <text evidence="14">The sequence shown here is derived from an EMBL/GenBank/DDBJ whole genome shotgun (WGS) entry which is preliminary data.</text>
</comment>
<evidence type="ECO:0000256" key="11">
    <source>
        <dbReference type="ARBA" id="ARBA00023303"/>
    </source>
</evidence>
<dbReference type="Pfam" id="PF00858">
    <property type="entry name" value="ASC"/>
    <property type="match status" value="2"/>
</dbReference>
<name>A0ABP1RIF4_9HEXA</name>
<accession>A0ABP1RIF4</accession>
<dbReference type="EMBL" id="CAXLJM020000075">
    <property type="protein sequence ID" value="CAL8128769.1"/>
    <property type="molecule type" value="Genomic_DNA"/>
</dbReference>
<evidence type="ECO:0000256" key="1">
    <source>
        <dbReference type="ARBA" id="ARBA00004141"/>
    </source>
</evidence>
<keyword evidence="5 12" id="KW-0812">Transmembrane</keyword>
<evidence type="ECO:0000256" key="10">
    <source>
        <dbReference type="ARBA" id="ARBA00023201"/>
    </source>
</evidence>
<keyword evidence="10 12" id="KW-0739">Sodium transport</keyword>
<evidence type="ECO:0000256" key="3">
    <source>
        <dbReference type="ARBA" id="ARBA00022448"/>
    </source>
</evidence>